<dbReference type="Proteomes" id="UP000236286">
    <property type="component" value="Unassembled WGS sequence"/>
</dbReference>
<evidence type="ECO:0000313" key="2">
    <source>
        <dbReference type="Proteomes" id="UP000236286"/>
    </source>
</evidence>
<evidence type="ECO:0000313" key="1">
    <source>
        <dbReference type="EMBL" id="PNG25695.1"/>
    </source>
</evidence>
<accession>A0A2J7TFY6</accession>
<gene>
    <name evidence="1" type="ORF">CR492_12305</name>
</gene>
<dbReference type="AlphaFoldDB" id="A0A2J7TFY6"/>
<organism evidence="1 2">
    <name type="scientific">Methylocella silvestris</name>
    <dbReference type="NCBI Taxonomy" id="199596"/>
    <lineage>
        <taxon>Bacteria</taxon>
        <taxon>Pseudomonadati</taxon>
        <taxon>Pseudomonadota</taxon>
        <taxon>Alphaproteobacteria</taxon>
        <taxon>Hyphomicrobiales</taxon>
        <taxon>Beijerinckiaceae</taxon>
        <taxon>Methylocella</taxon>
    </lineage>
</organism>
<sequence length="128" mass="13747">MVANVAGTAAAQTNVAQPAIKIENIRVLVVQNLGAADEAVEALLKGNIFTVLRVETPASKATHQEFNTEATSIAGVVGRAIYGKAEYEEIHTIRVQFLRRSGSPVKSSILDTVDFRKSPKGDFELHAT</sequence>
<dbReference type="EMBL" id="PDZR01000013">
    <property type="protein sequence ID" value="PNG25695.1"/>
    <property type="molecule type" value="Genomic_DNA"/>
</dbReference>
<name>A0A2J7TFY6_METSI</name>
<protein>
    <submittedName>
        <fullName evidence="1">Uncharacterized protein</fullName>
    </submittedName>
</protein>
<proteinExistence type="predicted"/>
<reference evidence="1 2" key="1">
    <citation type="submission" date="2017-10" db="EMBL/GenBank/DDBJ databases">
        <title>Genome announcement of Methylocella silvestris TVC from permafrost.</title>
        <authorList>
            <person name="Wang J."/>
            <person name="Geng K."/>
            <person name="Ul-Haque F."/>
            <person name="Crombie A.T."/>
            <person name="Street L.E."/>
            <person name="Wookey P.A."/>
            <person name="Murrell J.C."/>
            <person name="Pratscher J."/>
        </authorList>
    </citation>
    <scope>NUCLEOTIDE SEQUENCE [LARGE SCALE GENOMIC DNA]</scope>
    <source>
        <strain evidence="1 2">TVC</strain>
    </source>
</reference>
<comment type="caution">
    <text evidence="1">The sequence shown here is derived from an EMBL/GenBank/DDBJ whole genome shotgun (WGS) entry which is preliminary data.</text>
</comment>